<dbReference type="EnsemblPlants" id="AVESA.00010b.r2.6CG1129740.1">
    <property type="protein sequence ID" value="AVESA.00010b.r2.6CG1129740.1.CDS"/>
    <property type="gene ID" value="AVESA.00010b.r2.6CG1129740"/>
</dbReference>
<accession>A0ACD5Z9P2</accession>
<evidence type="ECO:0000313" key="2">
    <source>
        <dbReference type="Proteomes" id="UP001732700"/>
    </source>
</evidence>
<evidence type="ECO:0000313" key="1">
    <source>
        <dbReference type="EnsemblPlants" id="AVESA.00010b.r2.6CG1129740.1.CDS"/>
    </source>
</evidence>
<organism evidence="1 2">
    <name type="scientific">Avena sativa</name>
    <name type="common">Oat</name>
    <dbReference type="NCBI Taxonomy" id="4498"/>
    <lineage>
        <taxon>Eukaryota</taxon>
        <taxon>Viridiplantae</taxon>
        <taxon>Streptophyta</taxon>
        <taxon>Embryophyta</taxon>
        <taxon>Tracheophyta</taxon>
        <taxon>Spermatophyta</taxon>
        <taxon>Magnoliopsida</taxon>
        <taxon>Liliopsida</taxon>
        <taxon>Poales</taxon>
        <taxon>Poaceae</taxon>
        <taxon>BOP clade</taxon>
        <taxon>Pooideae</taxon>
        <taxon>Poodae</taxon>
        <taxon>Poeae</taxon>
        <taxon>Poeae Chloroplast Group 1 (Aveneae type)</taxon>
        <taxon>Aveninae</taxon>
        <taxon>Avena</taxon>
    </lineage>
</organism>
<sequence length="464" mass="51037">METTVAAKAKARPHAVVVPYPCSGNINPALQLAKLLYLQGVYVTFVNTEHNHRRVEATEGAEALRGRDDGFRFETIPDGLSDAERAVDDYGLSLSMAVSQRCAAPLRELIARLSRTAGVPLVTCVVPTFLMSFALDVARELGLESVLLFGCSAAALMGHTRLPELRDKGYFPIKDEAELETMIDWIPGMLPIKLGDISGFLRRADDPDNFGLRFNESETTNCAKAGAVVLNTFEDLEPVVLAALRVEYPCVYTIGPLGSLLRHHHADEGAIADSEFTGLSLWKQDTEVVAWLDTQEPGSVVYLNFGSHTVLTPEQTAEFAWGLAAAGYPFLWAVREGAALPPEFLSEVPEGRRRLTTWCPQERVLRHHAVGCFVTHNGWNSTCESIAAGGPMVCWPGFADQYTNSKYAYEVWWVGARLDDEVGREQVACRVREVMMRGEDSGVRASAEMWKAKGHRLMTSSACV</sequence>
<protein>
    <submittedName>
        <fullName evidence="1">Uncharacterized protein</fullName>
    </submittedName>
</protein>
<reference evidence="1" key="2">
    <citation type="submission" date="2025-09" db="UniProtKB">
        <authorList>
            <consortium name="EnsemblPlants"/>
        </authorList>
    </citation>
    <scope>IDENTIFICATION</scope>
</reference>
<keyword evidence="2" id="KW-1185">Reference proteome</keyword>
<name>A0ACD5Z9P2_AVESA</name>
<reference evidence="1" key="1">
    <citation type="submission" date="2021-05" db="EMBL/GenBank/DDBJ databases">
        <authorList>
            <person name="Scholz U."/>
            <person name="Mascher M."/>
            <person name="Fiebig A."/>
        </authorList>
    </citation>
    <scope>NUCLEOTIDE SEQUENCE [LARGE SCALE GENOMIC DNA]</scope>
</reference>
<proteinExistence type="predicted"/>
<dbReference type="Proteomes" id="UP001732700">
    <property type="component" value="Chromosome 6C"/>
</dbReference>